<keyword evidence="1" id="KW-1133">Transmembrane helix</keyword>
<accession>A0AAU7VL94</accession>
<reference evidence="2" key="1">
    <citation type="journal article" date="2013" name="Extremophiles">
        <title>Proteinivorax tanatarense gen. nov., sp. nov., an anaerobic, haloalkaliphilic, proteolytic bacterium isolated from a decaying algal bloom, and proposal of Proteinivoraceae fam. nov.</title>
        <authorList>
            <person name="Kevbrin V."/>
            <person name="Boltyanskaya Y."/>
            <person name="Zhilina T."/>
            <person name="Kolganova T."/>
            <person name="Lavrentjeva E."/>
            <person name="Kuznetsov B."/>
        </authorList>
    </citation>
    <scope>NUCLEOTIDE SEQUENCE</scope>
    <source>
        <strain evidence="2">Z-910T</strain>
    </source>
</reference>
<organism evidence="2">
    <name type="scientific">Proteinivorax tanatarense</name>
    <dbReference type="NCBI Taxonomy" id="1260629"/>
    <lineage>
        <taxon>Bacteria</taxon>
        <taxon>Bacillati</taxon>
        <taxon>Bacillota</taxon>
        <taxon>Clostridia</taxon>
        <taxon>Eubacteriales</taxon>
        <taxon>Proteinivoracaceae</taxon>
        <taxon>Proteinivorax</taxon>
    </lineage>
</organism>
<dbReference type="RefSeq" id="WP_350343315.1">
    <property type="nucleotide sequence ID" value="NZ_CP158367.1"/>
</dbReference>
<reference evidence="2" key="2">
    <citation type="submission" date="2024-06" db="EMBL/GenBank/DDBJ databases">
        <authorList>
            <person name="Petrova K.O."/>
            <person name="Toshchakov S.V."/>
            <person name="Boltjanskaja Y.V."/>
            <person name="Kevbrin V."/>
        </authorList>
    </citation>
    <scope>NUCLEOTIDE SEQUENCE</scope>
    <source>
        <strain evidence="2">Z-910T</strain>
    </source>
</reference>
<keyword evidence="1" id="KW-0812">Transmembrane</keyword>
<dbReference type="EMBL" id="CP158367">
    <property type="protein sequence ID" value="XBX74563.1"/>
    <property type="molecule type" value="Genomic_DNA"/>
</dbReference>
<evidence type="ECO:0000313" key="2">
    <source>
        <dbReference type="EMBL" id="XBX74563.1"/>
    </source>
</evidence>
<proteinExistence type="predicted"/>
<feature type="transmembrane region" description="Helical" evidence="1">
    <location>
        <begin position="5"/>
        <end position="25"/>
    </location>
</feature>
<feature type="transmembrane region" description="Helical" evidence="1">
    <location>
        <begin position="70"/>
        <end position="90"/>
    </location>
</feature>
<feature type="transmembrane region" description="Helical" evidence="1">
    <location>
        <begin position="37"/>
        <end position="58"/>
    </location>
</feature>
<keyword evidence="1" id="KW-0472">Membrane</keyword>
<name>A0AAU7VL94_9FIRM</name>
<dbReference type="AlphaFoldDB" id="A0AAU7VL94"/>
<sequence length="134" mass="15201">MQKKILKFVLLLGIGYVLLTLINWQQNEIREIAGSTYEVPILNIIFLKTLVILFGVLIEWRRVLKLFKEGFSVDISLLVLSCILIIISIIPQNLWFEWVSIATYGPAKILQGALSNYLINVAAGIVLMRSLVKD</sequence>
<gene>
    <name evidence="2" type="ORF">PRVXT_002609</name>
</gene>
<protein>
    <submittedName>
        <fullName evidence="2">Uncharacterized protein</fullName>
    </submittedName>
</protein>
<evidence type="ECO:0000256" key="1">
    <source>
        <dbReference type="SAM" id="Phobius"/>
    </source>
</evidence>
<feature type="transmembrane region" description="Helical" evidence="1">
    <location>
        <begin position="110"/>
        <end position="132"/>
    </location>
</feature>